<name>A0A1Q2D6F5_9ENTE</name>
<organism evidence="4 5">
    <name type="scientific">Vagococcus penaei</name>
    <dbReference type="NCBI Taxonomy" id="633807"/>
    <lineage>
        <taxon>Bacteria</taxon>
        <taxon>Bacillati</taxon>
        <taxon>Bacillota</taxon>
        <taxon>Bacilli</taxon>
        <taxon>Lactobacillales</taxon>
        <taxon>Enterococcaceae</taxon>
        <taxon>Vagococcus</taxon>
    </lineage>
</organism>
<evidence type="ECO:0000313" key="4">
    <source>
        <dbReference type="EMBL" id="AQP54026.1"/>
    </source>
</evidence>
<dbReference type="Proteomes" id="UP000188246">
    <property type="component" value="Chromosome"/>
</dbReference>
<dbReference type="AlphaFoldDB" id="A0A1Q2D6F5"/>
<dbReference type="STRING" id="633807.BW732_07235"/>
<comment type="subcellular location">
    <subcellularLocation>
        <location evidence="1">Periplasm</location>
    </subcellularLocation>
</comment>
<evidence type="ECO:0000256" key="2">
    <source>
        <dbReference type="ARBA" id="ARBA00010742"/>
    </source>
</evidence>
<dbReference type="RefSeq" id="WP_077276102.1">
    <property type="nucleotide sequence ID" value="NZ_CP019609.1"/>
</dbReference>
<dbReference type="InterPro" id="IPR015168">
    <property type="entry name" value="SsuA/THI5"/>
</dbReference>
<dbReference type="OrthoDB" id="9815602at2"/>
<keyword evidence="5" id="KW-1185">Reference proteome</keyword>
<dbReference type="SUPFAM" id="SSF53850">
    <property type="entry name" value="Periplasmic binding protein-like II"/>
    <property type="match status" value="1"/>
</dbReference>
<dbReference type="Pfam" id="PF09084">
    <property type="entry name" value="NMT1"/>
    <property type="match status" value="1"/>
</dbReference>
<gene>
    <name evidence="4" type="ORF">BW732_07235</name>
</gene>
<proteinExistence type="inferred from homology"/>
<dbReference type="GO" id="GO:0042597">
    <property type="term" value="C:periplasmic space"/>
    <property type="evidence" value="ECO:0007669"/>
    <property type="project" value="UniProtKB-SubCell"/>
</dbReference>
<dbReference type="PANTHER" id="PTHR30024:SF47">
    <property type="entry name" value="TAURINE-BINDING PERIPLASMIC PROTEIN"/>
    <property type="match status" value="1"/>
</dbReference>
<comment type="similarity">
    <text evidence="2">Belongs to the bacterial solute-binding protein SsuA/TauA family.</text>
</comment>
<dbReference type="PROSITE" id="PS51257">
    <property type="entry name" value="PROKAR_LIPOPROTEIN"/>
    <property type="match status" value="1"/>
</dbReference>
<reference evidence="4 5" key="1">
    <citation type="journal article" date="2010" name="Int. J. Syst. Evol. Microbiol.">
        <title>Vagococcus penaei sp. nov., isolated from spoilage microbiota of cooked shrimp (Penaeus vannamei).</title>
        <authorList>
            <person name="Jaffres E."/>
            <person name="Prevost H."/>
            <person name="Rossero A."/>
            <person name="Joffraud J.J."/>
            <person name="Dousset X."/>
        </authorList>
    </citation>
    <scope>NUCLEOTIDE SEQUENCE [LARGE SCALE GENOMIC DNA]</scope>
    <source>
        <strain evidence="4 5">CD276</strain>
    </source>
</reference>
<dbReference type="EMBL" id="CP019609">
    <property type="protein sequence ID" value="AQP54026.1"/>
    <property type="molecule type" value="Genomic_DNA"/>
</dbReference>
<sequence>MFKGKLVALTVATVLTSLTLVGCGTKEKATEETSQKDQAKSLTLSFGAMPAVDSLPVYIAEKEGYFKEEGLDLDLQSFKSPKDRDAALSSGHLDGANTDLIALSAYRQGDLDMKIVSQSIGTFSVITGEESVEKLADLEGKKVGYIQKQAPEYFLAKALEKEKLSLSSIQPEMVPQIPVRVELTKNKKIAATIVPEPFTTIGEVEGLKELANSQELDIQTTIFGFKADVLSDKPEAVKAFYNAYNKGVDYINNHPLNDYYPVLVEKIGFTDAIKDKVKLPNYTQAKQIDPNQVKEAFDWSKEQRIYTKDWTDKDVMSDLLAK</sequence>
<protein>
    <submittedName>
        <fullName evidence="4">Uncharacterized protein</fullName>
    </submittedName>
</protein>
<keyword evidence="3" id="KW-0732">Signal</keyword>
<dbReference type="Gene3D" id="3.40.190.10">
    <property type="entry name" value="Periplasmic binding protein-like II"/>
    <property type="match status" value="2"/>
</dbReference>
<evidence type="ECO:0000256" key="3">
    <source>
        <dbReference type="ARBA" id="ARBA00022729"/>
    </source>
</evidence>
<dbReference type="KEGG" id="vpi:BW732_07235"/>
<dbReference type="PANTHER" id="PTHR30024">
    <property type="entry name" value="ALIPHATIC SULFONATES-BINDING PROTEIN-RELATED"/>
    <property type="match status" value="1"/>
</dbReference>
<evidence type="ECO:0000313" key="5">
    <source>
        <dbReference type="Proteomes" id="UP000188246"/>
    </source>
</evidence>
<accession>A0A1Q2D6F5</accession>
<evidence type="ECO:0000256" key="1">
    <source>
        <dbReference type="ARBA" id="ARBA00004418"/>
    </source>
</evidence>